<dbReference type="Proteomes" id="UP001456344">
    <property type="component" value="Chromosome"/>
</dbReference>
<evidence type="ECO:0000313" key="2">
    <source>
        <dbReference type="Proteomes" id="UP001456344"/>
    </source>
</evidence>
<sequence>MNTSDDTRIDLRDPDGGRKHGGHGRLMIVCCVPMLAIAVILVATGVAGSGFVLAAVACAVMMAMMMRAMGHGDGNRG</sequence>
<gene>
    <name evidence="1" type="ORF">LCL61_21785</name>
</gene>
<reference evidence="1" key="1">
    <citation type="submission" date="2023-10" db="EMBL/GenBank/DDBJ databases">
        <title>Whole genome sequencing of actinobacterial strain Amycolatopsis sp. (BCA-696) identifies the underlying plant growth-promoting genes.</title>
        <authorList>
            <person name="Gandham P."/>
            <person name="Vadla N."/>
            <person name="Saji A."/>
            <person name="Srinivas V."/>
            <person name="Ruperao P."/>
            <person name="Selvanayagam S."/>
            <person name="Saxena R.K."/>
            <person name="Rathore A."/>
            <person name="Gopalakrishnan S."/>
            <person name="Thakur V."/>
        </authorList>
    </citation>
    <scope>NUCLEOTIDE SEQUENCE</scope>
    <source>
        <strain evidence="1">BCA-696</strain>
    </source>
</reference>
<keyword evidence="2" id="KW-1185">Reference proteome</keyword>
<accession>A0ACD5BFJ8</accession>
<name>A0ACD5BFJ8_9PSEU</name>
<evidence type="ECO:0000313" key="1">
    <source>
        <dbReference type="EMBL" id="WYW18178.1"/>
    </source>
</evidence>
<protein>
    <submittedName>
        <fullName evidence="1">Uncharacterized protein</fullName>
    </submittedName>
</protein>
<organism evidence="1 2">
    <name type="scientific">Amycolatopsis coloradensis</name>
    <dbReference type="NCBI Taxonomy" id="76021"/>
    <lineage>
        <taxon>Bacteria</taxon>
        <taxon>Bacillati</taxon>
        <taxon>Actinomycetota</taxon>
        <taxon>Actinomycetes</taxon>
        <taxon>Pseudonocardiales</taxon>
        <taxon>Pseudonocardiaceae</taxon>
        <taxon>Amycolatopsis</taxon>
    </lineage>
</organism>
<dbReference type="EMBL" id="CP150484">
    <property type="protein sequence ID" value="WYW18178.1"/>
    <property type="molecule type" value="Genomic_DNA"/>
</dbReference>
<proteinExistence type="predicted"/>